<feature type="region of interest" description="Disordered" evidence="1">
    <location>
        <begin position="1"/>
        <end position="135"/>
    </location>
</feature>
<evidence type="ECO:0000313" key="3">
    <source>
        <dbReference type="Proteomes" id="UP001498398"/>
    </source>
</evidence>
<keyword evidence="3" id="KW-1185">Reference proteome</keyword>
<name>A0ABR1JKW7_9AGAR</name>
<comment type="caution">
    <text evidence="2">The sequence shown here is derived from an EMBL/GenBank/DDBJ whole genome shotgun (WGS) entry which is preliminary data.</text>
</comment>
<feature type="compositionally biased region" description="Polar residues" evidence="1">
    <location>
        <begin position="54"/>
        <end position="83"/>
    </location>
</feature>
<organism evidence="2 3">
    <name type="scientific">Marasmiellus scandens</name>
    <dbReference type="NCBI Taxonomy" id="2682957"/>
    <lineage>
        <taxon>Eukaryota</taxon>
        <taxon>Fungi</taxon>
        <taxon>Dikarya</taxon>
        <taxon>Basidiomycota</taxon>
        <taxon>Agaricomycotina</taxon>
        <taxon>Agaricomycetes</taxon>
        <taxon>Agaricomycetidae</taxon>
        <taxon>Agaricales</taxon>
        <taxon>Marasmiineae</taxon>
        <taxon>Omphalotaceae</taxon>
        <taxon>Marasmiellus</taxon>
    </lineage>
</organism>
<feature type="compositionally biased region" description="Polar residues" evidence="1">
    <location>
        <begin position="121"/>
        <end position="135"/>
    </location>
</feature>
<dbReference type="EMBL" id="JBANRG010000011">
    <property type="protein sequence ID" value="KAK7462174.1"/>
    <property type="molecule type" value="Genomic_DNA"/>
</dbReference>
<protein>
    <submittedName>
        <fullName evidence="2">Uncharacterized protein</fullName>
    </submittedName>
</protein>
<accession>A0ABR1JKW7</accession>
<dbReference type="Proteomes" id="UP001498398">
    <property type="component" value="Unassembled WGS sequence"/>
</dbReference>
<sequence>MGRPNFDVKGIPRWPTNLRKAHPKTQPTLNESVQGPTPADNTQDAGGFGDGFDQSQPPSNAHPETQSTPNEPVQGTTHTDNTQDAGGSGDSGDGFDQSGSETQPVDIDESGIPTPEIRQKGSFTGNNISGSSFDFVSGDQQRIENNNNQVTHNTYNNNYNNPPKAGLGMLIATGAGGIGVGTAGSSLYYKYWEPKAPRANNVTECPNLAISVTLAAVLSKTKIRVLFDVCRNV</sequence>
<feature type="compositionally biased region" description="Polar residues" evidence="1">
    <location>
        <begin position="25"/>
        <end position="44"/>
    </location>
</feature>
<gene>
    <name evidence="2" type="ORF">VKT23_007777</name>
</gene>
<reference evidence="2 3" key="1">
    <citation type="submission" date="2024-01" db="EMBL/GenBank/DDBJ databases">
        <title>A draft genome for the cacao thread blight pathogen Marasmiellus scandens.</title>
        <authorList>
            <person name="Baruah I.K."/>
            <person name="Leung J."/>
            <person name="Bukari Y."/>
            <person name="Amoako-Attah I."/>
            <person name="Meinhardt L.W."/>
            <person name="Bailey B.A."/>
            <person name="Cohen S.P."/>
        </authorList>
    </citation>
    <scope>NUCLEOTIDE SEQUENCE [LARGE SCALE GENOMIC DNA]</scope>
    <source>
        <strain evidence="2 3">GH-19</strain>
    </source>
</reference>
<evidence type="ECO:0000313" key="2">
    <source>
        <dbReference type="EMBL" id="KAK7462174.1"/>
    </source>
</evidence>
<proteinExistence type="predicted"/>
<evidence type="ECO:0000256" key="1">
    <source>
        <dbReference type="SAM" id="MobiDB-lite"/>
    </source>
</evidence>